<feature type="transmembrane region" description="Helical" evidence="1">
    <location>
        <begin position="15"/>
        <end position="35"/>
    </location>
</feature>
<proteinExistence type="predicted"/>
<dbReference type="Proteomes" id="UP000236728">
    <property type="component" value="Unassembled WGS sequence"/>
</dbReference>
<keyword evidence="3" id="KW-1185">Reference proteome</keyword>
<name>A0A1H5ZH02_9BACT</name>
<dbReference type="AlphaFoldDB" id="A0A1H5ZH02"/>
<keyword evidence="1" id="KW-0812">Transmembrane</keyword>
<dbReference type="RefSeq" id="WP_103933533.1">
    <property type="nucleotide sequence ID" value="NZ_FNVA01000004.1"/>
</dbReference>
<keyword evidence="1" id="KW-1133">Transmembrane helix</keyword>
<dbReference type="EMBL" id="FNVA01000004">
    <property type="protein sequence ID" value="SEG35739.1"/>
    <property type="molecule type" value="Genomic_DNA"/>
</dbReference>
<evidence type="ECO:0000313" key="2">
    <source>
        <dbReference type="EMBL" id="SEG35739.1"/>
    </source>
</evidence>
<protein>
    <submittedName>
        <fullName evidence="2">Uncharacterized protein</fullName>
    </submittedName>
</protein>
<reference evidence="2 3" key="1">
    <citation type="submission" date="2016-10" db="EMBL/GenBank/DDBJ databases">
        <authorList>
            <person name="de Groot N.N."/>
        </authorList>
    </citation>
    <scope>NUCLEOTIDE SEQUENCE [LARGE SCALE GENOMIC DNA]</scope>
    <source>
        <strain evidence="2 3">DSM 22489</strain>
    </source>
</reference>
<evidence type="ECO:0000256" key="1">
    <source>
        <dbReference type="SAM" id="Phobius"/>
    </source>
</evidence>
<dbReference type="OrthoDB" id="119094at2"/>
<keyword evidence="1" id="KW-0472">Membrane</keyword>
<evidence type="ECO:0000313" key="3">
    <source>
        <dbReference type="Proteomes" id="UP000236728"/>
    </source>
</evidence>
<gene>
    <name evidence="2" type="ORF">SAMN05421819_2656</name>
</gene>
<sequence>MSDLNLGPPEQPSRAKYFVSAIIVIAVIVAAVVWFNPHHISEISIERTEVFAPHTVSKTSGIRSGGMHVIGETEFAEDNLYLIATVRFKDTLRIPLDPMGGSATLITPENESVDGTLVALRDLPRLTQIFPNLAPLTGKPLSLDPFQPGEAREGTLVFLFSGIAEKDWKSKKSATITIRLSEQPAQTIPL</sequence>
<organism evidence="2 3">
    <name type="scientific">Bryocella elongata</name>
    <dbReference type="NCBI Taxonomy" id="863522"/>
    <lineage>
        <taxon>Bacteria</taxon>
        <taxon>Pseudomonadati</taxon>
        <taxon>Acidobacteriota</taxon>
        <taxon>Terriglobia</taxon>
        <taxon>Terriglobales</taxon>
        <taxon>Acidobacteriaceae</taxon>
        <taxon>Bryocella</taxon>
    </lineage>
</organism>
<accession>A0A1H5ZH02</accession>